<keyword evidence="2" id="KW-1185">Reference proteome</keyword>
<reference evidence="1 2" key="1">
    <citation type="submission" date="2018-06" db="EMBL/GenBank/DDBJ databases">
        <title>Sphaerisporangium craniellae sp. nov., isolated from a marine sponge in the South China Sea.</title>
        <authorList>
            <person name="Li L."/>
        </authorList>
    </citation>
    <scope>NUCLEOTIDE SEQUENCE [LARGE SCALE GENOMIC DNA]</scope>
    <source>
        <strain evidence="1 2">CCTCC AA 208026</strain>
    </source>
</reference>
<organism evidence="1 2">
    <name type="scientific">Sphaerisporangium album</name>
    <dbReference type="NCBI Taxonomy" id="509200"/>
    <lineage>
        <taxon>Bacteria</taxon>
        <taxon>Bacillati</taxon>
        <taxon>Actinomycetota</taxon>
        <taxon>Actinomycetes</taxon>
        <taxon>Streptosporangiales</taxon>
        <taxon>Streptosporangiaceae</taxon>
        <taxon>Sphaerisporangium</taxon>
    </lineage>
</organism>
<dbReference type="EMBL" id="QOIL01000008">
    <property type="protein sequence ID" value="RCG30273.1"/>
    <property type="molecule type" value="Genomic_DNA"/>
</dbReference>
<protein>
    <submittedName>
        <fullName evidence="1">Uncharacterized protein</fullName>
    </submittedName>
</protein>
<accession>A0A367FIQ6</accession>
<comment type="caution">
    <text evidence="1">The sequence shown here is derived from an EMBL/GenBank/DDBJ whole genome shotgun (WGS) entry which is preliminary data.</text>
</comment>
<name>A0A367FIQ6_9ACTN</name>
<dbReference type="RefSeq" id="WP_114029636.1">
    <property type="nucleotide sequence ID" value="NZ_QOIL01000008.1"/>
</dbReference>
<evidence type="ECO:0000313" key="2">
    <source>
        <dbReference type="Proteomes" id="UP000253094"/>
    </source>
</evidence>
<evidence type="ECO:0000313" key="1">
    <source>
        <dbReference type="EMBL" id="RCG30273.1"/>
    </source>
</evidence>
<proteinExistence type="predicted"/>
<dbReference type="OrthoDB" id="3481194at2"/>
<dbReference type="Proteomes" id="UP000253094">
    <property type="component" value="Unassembled WGS sequence"/>
</dbReference>
<gene>
    <name evidence="1" type="ORF">DQ384_16155</name>
</gene>
<sequence>MSETSGPSGPSHTGRHRAAAYRLVDHGLVTTGFTVTPSEDGRWIELSGTCPGCEVRVSYAWTYAATRHPSMRPRPASPAGARELATAFCECGHAHPERPAGAWGQGCGAFWQVEVP</sequence>
<dbReference type="AlphaFoldDB" id="A0A367FIQ6"/>